<organism evidence="2 3">
    <name type="scientific">Deefgea chitinilytica</name>
    <dbReference type="NCBI Taxonomy" id="570276"/>
    <lineage>
        <taxon>Bacteria</taxon>
        <taxon>Pseudomonadati</taxon>
        <taxon>Pseudomonadota</taxon>
        <taxon>Betaproteobacteria</taxon>
        <taxon>Neisseriales</taxon>
        <taxon>Chitinibacteraceae</taxon>
        <taxon>Deefgea</taxon>
    </lineage>
</organism>
<sequence length="114" mass="12741">MDISLHSIAMAVEYLGIGILLLSTLIGLGLFARDVLQTQQLEPAYHALRQQLGRGILLSLEFLIISDIIYTIAIELTLDNLIKLGLVVLIRTFLSFTMELELSGRWPWQKGSSD</sequence>
<keyword evidence="1" id="KW-0472">Membrane</keyword>
<feature type="transmembrane region" description="Helical" evidence="1">
    <location>
        <begin position="52"/>
        <end position="74"/>
    </location>
</feature>
<evidence type="ECO:0000313" key="2">
    <source>
        <dbReference type="EMBL" id="MBM5572004.1"/>
    </source>
</evidence>
<comment type="caution">
    <text evidence="2">The sequence shown here is derived from an EMBL/GenBank/DDBJ whole genome shotgun (WGS) entry which is preliminary data.</text>
</comment>
<dbReference type="PANTHER" id="PTHR38468:SF1">
    <property type="entry name" value="SLL0939 PROTEIN"/>
    <property type="match status" value="1"/>
</dbReference>
<protein>
    <submittedName>
        <fullName evidence="2">DUF1622 domain-containing protein</fullName>
    </submittedName>
</protein>
<proteinExistence type="predicted"/>
<reference evidence="2 3" key="1">
    <citation type="submission" date="2019-11" db="EMBL/GenBank/DDBJ databases">
        <title>Novel Deefgea species.</title>
        <authorList>
            <person name="Han J.-H."/>
        </authorList>
    </citation>
    <scope>NUCLEOTIDE SEQUENCE [LARGE SCALE GENOMIC DNA]</scope>
    <source>
        <strain evidence="2 3">LMG 24817</strain>
    </source>
</reference>
<keyword evidence="1" id="KW-1133">Transmembrane helix</keyword>
<keyword evidence="1" id="KW-0812">Transmembrane</keyword>
<name>A0ABS2CCZ8_9NEIS</name>
<evidence type="ECO:0000313" key="3">
    <source>
        <dbReference type="Proteomes" id="UP001195660"/>
    </source>
</evidence>
<accession>A0ABS2CCZ8</accession>
<evidence type="ECO:0000256" key="1">
    <source>
        <dbReference type="SAM" id="Phobius"/>
    </source>
</evidence>
<dbReference type="RefSeq" id="WP_203571337.1">
    <property type="nucleotide sequence ID" value="NZ_WOFE01000004.1"/>
</dbReference>
<feature type="transmembrane region" description="Helical" evidence="1">
    <location>
        <begin position="12"/>
        <end position="32"/>
    </location>
</feature>
<dbReference type="InterPro" id="IPR012427">
    <property type="entry name" value="DUF1622"/>
</dbReference>
<gene>
    <name evidence="2" type="ORF">GM173_10505</name>
</gene>
<dbReference type="Proteomes" id="UP001195660">
    <property type="component" value="Unassembled WGS sequence"/>
</dbReference>
<dbReference type="EMBL" id="WOFE01000004">
    <property type="protein sequence ID" value="MBM5572004.1"/>
    <property type="molecule type" value="Genomic_DNA"/>
</dbReference>
<dbReference type="PANTHER" id="PTHR38468">
    <property type="entry name" value="SLL0939 PROTEIN"/>
    <property type="match status" value="1"/>
</dbReference>
<dbReference type="Pfam" id="PF07784">
    <property type="entry name" value="DUF1622"/>
    <property type="match status" value="1"/>
</dbReference>
<keyword evidence="3" id="KW-1185">Reference proteome</keyword>